<feature type="compositionally biased region" description="Polar residues" evidence="6">
    <location>
        <begin position="1137"/>
        <end position="1147"/>
    </location>
</feature>
<gene>
    <name evidence="9" type="ORF">D1010_16650</name>
</gene>
<evidence type="ECO:0000256" key="4">
    <source>
        <dbReference type="ARBA" id="ARBA00023088"/>
    </source>
</evidence>
<feature type="region of interest" description="Disordered" evidence="6">
    <location>
        <begin position="425"/>
        <end position="457"/>
    </location>
</feature>
<evidence type="ECO:0000256" key="6">
    <source>
        <dbReference type="SAM" id="MobiDB-lite"/>
    </source>
</evidence>
<feature type="compositionally biased region" description="Low complexity" evidence="6">
    <location>
        <begin position="441"/>
        <end position="455"/>
    </location>
</feature>
<feature type="compositionally biased region" description="Low complexity" evidence="6">
    <location>
        <begin position="1148"/>
        <end position="1162"/>
    </location>
</feature>
<evidence type="ECO:0000313" key="9">
    <source>
        <dbReference type="EMBL" id="QFR24878.1"/>
    </source>
</evidence>
<keyword evidence="4" id="KW-0572">Peptidoglycan-anchor</keyword>
<feature type="transmembrane region" description="Helical" evidence="7">
    <location>
        <begin position="1207"/>
        <end position="1228"/>
    </location>
</feature>
<evidence type="ECO:0000259" key="8">
    <source>
        <dbReference type="PROSITE" id="PS50847"/>
    </source>
</evidence>
<feature type="compositionally biased region" description="Low complexity" evidence="6">
    <location>
        <begin position="160"/>
        <end position="183"/>
    </location>
</feature>
<evidence type="ECO:0000256" key="7">
    <source>
        <dbReference type="SAM" id="Phobius"/>
    </source>
</evidence>
<keyword evidence="1" id="KW-0134">Cell wall</keyword>
<dbReference type="NCBIfam" id="TIGR01167">
    <property type="entry name" value="LPXTG_anchor"/>
    <property type="match status" value="1"/>
</dbReference>
<dbReference type="Pfam" id="PF19258">
    <property type="entry name" value="KxYKxGKxW_sig"/>
    <property type="match status" value="1"/>
</dbReference>
<evidence type="ECO:0000256" key="2">
    <source>
        <dbReference type="ARBA" id="ARBA00022525"/>
    </source>
</evidence>
<feature type="coiled-coil region" evidence="5">
    <location>
        <begin position="354"/>
        <end position="381"/>
    </location>
</feature>
<dbReference type="PROSITE" id="PS50847">
    <property type="entry name" value="GRAM_POS_ANCHORING"/>
    <property type="match status" value="1"/>
</dbReference>
<evidence type="ECO:0000256" key="5">
    <source>
        <dbReference type="SAM" id="Coils"/>
    </source>
</evidence>
<dbReference type="Proteomes" id="UP000326779">
    <property type="component" value="Chromosome"/>
</dbReference>
<keyword evidence="7" id="KW-0812">Transmembrane</keyword>
<proteinExistence type="predicted"/>
<sequence length="1234" mass="130171">MNCTCFGMNVLGGCHMFKMGNQNRYDQDIKLHYRMYKAGKRWIVAGVAVMSFSLVLAGKPQFVQAAVAEPQTTSEVAAKAKADQQSGIAANAATKTAAPVSQATTQTEANVPAAETKAQDAAKPAENTTAVKSAIKTNTSVLNNTTAQASVQAQLQTTDQTDQAQAAGTKAAAKPADSAATPQQLAATEDDTKADTQNDAKDAKTDTKTDTKADSKETADDDYQTAKDKTDHANALAAKANQSAAALQALLKDPKPNDTAWLTQVNAALNDLAKTSSDFTGIKINIDEVVAAYQAALNNLPNQPQPSAIQKVQVGSKDEAATLANYSKLVDAYTSQVNTILAKVKNGQANYATAEALQAAQKQLKAAADQLNAAIKQAVDSANNGDTAATEHAVTAPDTTGRTLDDYKHAYDDALTAHNSNVAVYNDTTTDPTQKIDPVGTNPDTSTTPDPTKNPAQTDYDQFKDEVTKAAAQNNAHNHYAAANAAYNKTQTALTGLANTVGAWQTAADNYNKMVADVNDGTQVTTADLTAGQAAVTKAQTDLATAVNQFASVNDTYNQALADYQTALNDYTAKTGKNAQTAALGYGSSDANSTWNQFQSTITKLQNDFTGTDTTAVPAQNEAIMQQNLVKFQAIQDIGAAARNLQVKVEQINAAAKAQQNAVDTWNSDIAAAKADGRWAFFFEQLHLAGDDLTVKDYQYIDAVNGTKTPITSTTSAADYGKTYTNIQVGQATDNSAADIAKDATKASYASALTAYLKAVNAYNATVTNAQDKLSTGDPTDAATAIKNVNDLKNALEGTDGFSVQYQKLIKTLAGLAADPDQNAQALKTLADPQKLSMDGSTSPQKKYNSKVQTLMEAVVFSSGTWNDALQQNFNNATFINDQTFNPTQYTVIDDKAAHQLSAASLKRIFEGQWNDLDYNPIGFTLQPTYTQDGKKHYLAGYGIFQGTNSDGDLNGTNQIYTFTSADAEQEFEKNGLKLSGDSSQNSYVIFYYLSETDYSQMIPTPTPAKATNVNPVKTPSLTMTSVSAYGPSTALPAPTTTDTVTANGPAYLAGTPVTPDYQSPDTTIQGAPTITLNQPKAPSTPGTPGGPGPGTPDDPSVPTTPSDPGTPGEPSTPDQPGTPTTPGQPGIPVTPSQPSKPGTPITSGQTSQHGSQGGQWSNLISNARQAGQVRGSRRTLRQVVSLPGHQLARTRLPQTGEHRSTGLMAVGAALIAVSLVFGWTLTVRKRRQD</sequence>
<feature type="domain" description="Gram-positive cocci surface proteins LPxTG" evidence="8">
    <location>
        <begin position="1197"/>
        <end position="1234"/>
    </location>
</feature>
<dbReference type="Pfam" id="PF00746">
    <property type="entry name" value="Gram_pos_anchor"/>
    <property type="match status" value="1"/>
</dbReference>
<keyword evidence="3" id="KW-0732">Signal</keyword>
<organism evidence="9 10">
    <name type="scientific">Schleiferilactobacillus harbinensis</name>
    <dbReference type="NCBI Taxonomy" id="304207"/>
    <lineage>
        <taxon>Bacteria</taxon>
        <taxon>Bacillati</taxon>
        <taxon>Bacillota</taxon>
        <taxon>Bacilli</taxon>
        <taxon>Lactobacillales</taxon>
        <taxon>Lactobacillaceae</taxon>
        <taxon>Schleiferilactobacillus</taxon>
    </lineage>
</organism>
<dbReference type="InterPro" id="IPR022263">
    <property type="entry name" value="KxYKxGKxW"/>
</dbReference>
<keyword evidence="2" id="KW-0964">Secreted</keyword>
<dbReference type="InterPro" id="IPR019931">
    <property type="entry name" value="LPXTG_anchor"/>
</dbReference>
<dbReference type="AlphaFoldDB" id="A0A5P8M8L3"/>
<feature type="region of interest" description="Disordered" evidence="6">
    <location>
        <begin position="96"/>
        <end position="127"/>
    </location>
</feature>
<feature type="compositionally biased region" description="Basic and acidic residues" evidence="6">
    <location>
        <begin position="190"/>
        <end position="227"/>
    </location>
</feature>
<keyword evidence="5" id="KW-0175">Coiled coil</keyword>
<feature type="compositionally biased region" description="Polar residues" evidence="6">
    <location>
        <begin position="99"/>
        <end position="109"/>
    </location>
</feature>
<dbReference type="NCBIfam" id="TIGR03715">
    <property type="entry name" value="KxYKxGKxW"/>
    <property type="match status" value="1"/>
</dbReference>
<feature type="region of interest" description="Disordered" evidence="6">
    <location>
        <begin position="1040"/>
        <end position="1162"/>
    </location>
</feature>
<reference evidence="9 10" key="1">
    <citation type="submission" date="2019-10" db="EMBL/GenBank/DDBJ databases">
        <title>The completed genome of Lactobacillus harbinensis M1.</title>
        <authorList>
            <person name="Zheng Y."/>
        </authorList>
    </citation>
    <scope>NUCLEOTIDE SEQUENCE [LARGE SCALE GENOMIC DNA]</scope>
    <source>
        <strain evidence="9 10">M1</strain>
    </source>
</reference>
<keyword evidence="7" id="KW-1133">Transmembrane helix</keyword>
<dbReference type="EMBL" id="CP045143">
    <property type="protein sequence ID" value="QFR24878.1"/>
    <property type="molecule type" value="Genomic_DNA"/>
</dbReference>
<feature type="compositionally biased region" description="Low complexity" evidence="6">
    <location>
        <begin position="1098"/>
        <end position="1135"/>
    </location>
</feature>
<evidence type="ECO:0000313" key="10">
    <source>
        <dbReference type="Proteomes" id="UP000326779"/>
    </source>
</evidence>
<dbReference type="KEGG" id="lhb:D1010_16650"/>
<keyword evidence="7" id="KW-0472">Membrane</keyword>
<feature type="compositionally biased region" description="Polar residues" evidence="6">
    <location>
        <begin position="1061"/>
        <end position="1082"/>
    </location>
</feature>
<feature type="region of interest" description="Disordered" evidence="6">
    <location>
        <begin position="160"/>
        <end position="227"/>
    </location>
</feature>
<evidence type="ECO:0000256" key="3">
    <source>
        <dbReference type="ARBA" id="ARBA00022729"/>
    </source>
</evidence>
<accession>A0A5P8M8L3</accession>
<name>A0A5P8M8L3_9LACO</name>
<evidence type="ECO:0000256" key="1">
    <source>
        <dbReference type="ARBA" id="ARBA00022512"/>
    </source>
</evidence>
<protein>
    <submittedName>
        <fullName evidence="9">LPXTG cell wall anchor domain-containing protein</fullName>
    </submittedName>
</protein>